<evidence type="ECO:0000256" key="5">
    <source>
        <dbReference type="SAM" id="MobiDB-lite"/>
    </source>
</evidence>
<evidence type="ECO:0000256" key="4">
    <source>
        <dbReference type="ARBA" id="ARBA00022967"/>
    </source>
</evidence>
<feature type="domain" description="ABC transporter" evidence="6">
    <location>
        <begin position="22"/>
        <end position="260"/>
    </location>
</feature>
<evidence type="ECO:0000313" key="8">
    <source>
        <dbReference type="Proteomes" id="UP001081071"/>
    </source>
</evidence>
<dbReference type="NCBIfam" id="NF010068">
    <property type="entry name" value="PRK13548.1"/>
    <property type="match status" value="1"/>
</dbReference>
<organism evidence="7 8">
    <name type="scientific">Rhodococcus ruber</name>
    <dbReference type="NCBI Taxonomy" id="1830"/>
    <lineage>
        <taxon>Bacteria</taxon>
        <taxon>Bacillati</taxon>
        <taxon>Actinomycetota</taxon>
        <taxon>Actinomycetes</taxon>
        <taxon>Mycobacteriales</taxon>
        <taxon>Nocardiaceae</taxon>
        <taxon>Rhodococcus</taxon>
    </lineage>
</organism>
<feature type="region of interest" description="Disordered" evidence="5">
    <location>
        <begin position="267"/>
        <end position="286"/>
    </location>
</feature>
<gene>
    <name evidence="7" type="ORF">O4220_17465</name>
</gene>
<keyword evidence="2" id="KW-0547">Nucleotide-binding</keyword>
<name>A0ABT4MH34_9NOCA</name>
<sequence>MRRFGRVRNDIPAAPMPGSNTIVARGVGARLGGRTVLDDVNLDVVAGEILALVGPNGAGKSTLLSVLSGDTEPGTGSVVVASESPSSFGTQPYRSLDLARRRAVLPQHHTVGFAFTAEQIVRMGRAPWVGTAEARNDGVRVQSAMAACDVSGFARRPFASLSGGEQARVALARVIAQDTATIMLDEPTAALDLGHQESVMAVVRSLAAAGRAVVVVLHDLGLAAAYADRVAILDSGSLVAVGPPRRVLTSELLARVYGHPVDVFDHPDTGEQLVTPRRVRNPPARS</sequence>
<dbReference type="RefSeq" id="WP_269606953.1">
    <property type="nucleotide sequence ID" value="NZ_JAPWIJ010000007.1"/>
</dbReference>
<protein>
    <submittedName>
        <fullName evidence="7">Heme ABC transporter ATP-binding protein</fullName>
    </submittedName>
</protein>
<keyword evidence="3 7" id="KW-0067">ATP-binding</keyword>
<dbReference type="SUPFAM" id="SSF52540">
    <property type="entry name" value="P-loop containing nucleoside triphosphate hydrolases"/>
    <property type="match status" value="1"/>
</dbReference>
<proteinExistence type="predicted"/>
<dbReference type="EMBL" id="JAPWIJ010000007">
    <property type="protein sequence ID" value="MCZ4520304.1"/>
    <property type="molecule type" value="Genomic_DNA"/>
</dbReference>
<comment type="caution">
    <text evidence="7">The sequence shown here is derived from an EMBL/GenBank/DDBJ whole genome shotgun (WGS) entry which is preliminary data.</text>
</comment>
<keyword evidence="4" id="KW-1278">Translocase</keyword>
<keyword evidence="8" id="KW-1185">Reference proteome</keyword>
<dbReference type="SMART" id="SM00382">
    <property type="entry name" value="AAA"/>
    <property type="match status" value="1"/>
</dbReference>
<reference evidence="7" key="1">
    <citation type="submission" date="2022-12" db="EMBL/GenBank/DDBJ databases">
        <authorList>
            <person name="Krivoruchko A.V."/>
            <person name="Elkin A."/>
        </authorList>
    </citation>
    <scope>NUCLEOTIDE SEQUENCE</scope>
    <source>
        <strain evidence="7">IEGM 1391</strain>
    </source>
</reference>
<evidence type="ECO:0000256" key="1">
    <source>
        <dbReference type="ARBA" id="ARBA00022448"/>
    </source>
</evidence>
<evidence type="ECO:0000313" key="7">
    <source>
        <dbReference type="EMBL" id="MCZ4520304.1"/>
    </source>
</evidence>
<evidence type="ECO:0000256" key="2">
    <source>
        <dbReference type="ARBA" id="ARBA00022741"/>
    </source>
</evidence>
<dbReference type="InterPro" id="IPR017871">
    <property type="entry name" value="ABC_transporter-like_CS"/>
</dbReference>
<dbReference type="InterPro" id="IPR003439">
    <property type="entry name" value="ABC_transporter-like_ATP-bd"/>
</dbReference>
<evidence type="ECO:0000256" key="3">
    <source>
        <dbReference type="ARBA" id="ARBA00022840"/>
    </source>
</evidence>
<evidence type="ECO:0000259" key="6">
    <source>
        <dbReference type="PROSITE" id="PS50893"/>
    </source>
</evidence>
<dbReference type="Proteomes" id="UP001081071">
    <property type="component" value="Unassembled WGS sequence"/>
</dbReference>
<dbReference type="Pfam" id="PF00005">
    <property type="entry name" value="ABC_tran"/>
    <property type="match status" value="1"/>
</dbReference>
<dbReference type="PROSITE" id="PS50893">
    <property type="entry name" value="ABC_TRANSPORTER_2"/>
    <property type="match status" value="1"/>
</dbReference>
<dbReference type="InterPro" id="IPR003593">
    <property type="entry name" value="AAA+_ATPase"/>
</dbReference>
<dbReference type="GO" id="GO:0005524">
    <property type="term" value="F:ATP binding"/>
    <property type="evidence" value="ECO:0007669"/>
    <property type="project" value="UniProtKB-KW"/>
</dbReference>
<dbReference type="PANTHER" id="PTHR42794">
    <property type="entry name" value="HEMIN IMPORT ATP-BINDING PROTEIN HMUV"/>
    <property type="match status" value="1"/>
</dbReference>
<keyword evidence="1" id="KW-0813">Transport</keyword>
<dbReference type="PANTHER" id="PTHR42794:SF1">
    <property type="entry name" value="HEMIN IMPORT ATP-BINDING PROTEIN HMUV"/>
    <property type="match status" value="1"/>
</dbReference>
<dbReference type="Gene3D" id="3.40.50.300">
    <property type="entry name" value="P-loop containing nucleotide triphosphate hydrolases"/>
    <property type="match status" value="1"/>
</dbReference>
<accession>A0ABT4MH34</accession>
<dbReference type="PROSITE" id="PS00211">
    <property type="entry name" value="ABC_TRANSPORTER_1"/>
    <property type="match status" value="1"/>
</dbReference>
<dbReference type="InterPro" id="IPR027417">
    <property type="entry name" value="P-loop_NTPase"/>
</dbReference>
<dbReference type="CDD" id="cd03214">
    <property type="entry name" value="ABC_Iron-Siderophores_B12_Hemin"/>
    <property type="match status" value="1"/>
</dbReference>